<dbReference type="RefSeq" id="WP_014780331.1">
    <property type="nucleotide sequence ID" value="NC_018012.1"/>
</dbReference>
<evidence type="ECO:0000313" key="1">
    <source>
        <dbReference type="EMBL" id="AFL75946.1"/>
    </source>
</evidence>
<dbReference type="InterPro" id="IPR010775">
    <property type="entry name" value="DUF1365"/>
</dbReference>
<accession>I3YG28</accession>
<dbReference type="AlphaFoldDB" id="I3YG28"/>
<reference evidence="1 2" key="1">
    <citation type="submission" date="2012-06" db="EMBL/GenBank/DDBJ databases">
        <title>Complete sequence of Thiocystis violascens DSM 198.</title>
        <authorList>
            <consortium name="US DOE Joint Genome Institute"/>
            <person name="Lucas S."/>
            <person name="Han J."/>
            <person name="Lapidus A."/>
            <person name="Cheng J.-F."/>
            <person name="Goodwin L."/>
            <person name="Pitluck S."/>
            <person name="Peters L."/>
            <person name="Ovchinnikova G."/>
            <person name="Teshima H."/>
            <person name="Detter J.C."/>
            <person name="Han C."/>
            <person name="Tapia R."/>
            <person name="Land M."/>
            <person name="Hauser L."/>
            <person name="Kyrpides N."/>
            <person name="Ivanova N."/>
            <person name="Pagani I."/>
            <person name="Vogl K."/>
            <person name="Liu Z."/>
            <person name="Frigaard N.-U."/>
            <person name="Bryant D."/>
            <person name="Woyke T."/>
        </authorList>
    </citation>
    <scope>NUCLEOTIDE SEQUENCE [LARGE SCALE GENOMIC DNA]</scope>
    <source>
        <strain evidence="2">ATCC 17096 / DSM 198 / 6111</strain>
    </source>
</reference>
<keyword evidence="2" id="KW-1185">Reference proteome</keyword>
<gene>
    <name evidence="1" type="ordered locus">Thivi_4126</name>
</gene>
<dbReference type="PANTHER" id="PTHR33973">
    <property type="entry name" value="OS07G0153300 PROTEIN"/>
    <property type="match status" value="1"/>
</dbReference>
<sequence>MTQPAAQLLFGDVMHRRLFPVRYRFVYRVFSLLVDVERVGEAAAGSRWFSHNRFNLFSFYDVDHGPRTGEPLKPWLLDRLRQRGHHFDIGRVELQCFPRVLGHVFNPMSTWTCFNPAGEPVAVLCEVSNTFGESHGYLLHQDGAAMTWPIRDAHAKQFYVSPFIDMNADYHFRFSRHQGRHDIVIREYQDDALMLVAVQRGTEREFSDASLLRAAFAYPLLTLKVVILIHWHALRIWLGGGTYYPKPEPPREEIS</sequence>
<dbReference type="STRING" id="765911.Thivi_4126"/>
<dbReference type="HOGENOM" id="CLU_065913_1_0_6"/>
<organism evidence="1 2">
    <name type="scientific">Thiocystis violascens (strain ATCC 17096 / DSM 198 / 6111)</name>
    <name type="common">Chromatium violascens</name>
    <dbReference type="NCBI Taxonomy" id="765911"/>
    <lineage>
        <taxon>Bacteria</taxon>
        <taxon>Pseudomonadati</taxon>
        <taxon>Pseudomonadota</taxon>
        <taxon>Gammaproteobacteria</taxon>
        <taxon>Chromatiales</taxon>
        <taxon>Chromatiaceae</taxon>
        <taxon>Thiocystis</taxon>
    </lineage>
</organism>
<dbReference type="EMBL" id="CP003154">
    <property type="protein sequence ID" value="AFL75946.1"/>
    <property type="molecule type" value="Genomic_DNA"/>
</dbReference>
<evidence type="ECO:0000313" key="2">
    <source>
        <dbReference type="Proteomes" id="UP000006062"/>
    </source>
</evidence>
<dbReference type="Proteomes" id="UP000006062">
    <property type="component" value="Chromosome"/>
</dbReference>
<dbReference type="eggNOG" id="COG3496">
    <property type="taxonomic scope" value="Bacteria"/>
</dbReference>
<name>I3YG28_THIV6</name>
<dbReference type="Pfam" id="PF07103">
    <property type="entry name" value="DUF1365"/>
    <property type="match status" value="1"/>
</dbReference>
<protein>
    <recommendedName>
        <fullName evidence="3">DUF1365 domain-containing protein</fullName>
    </recommendedName>
</protein>
<evidence type="ECO:0008006" key="3">
    <source>
        <dbReference type="Google" id="ProtNLM"/>
    </source>
</evidence>
<dbReference type="OrthoDB" id="9778801at2"/>
<dbReference type="PANTHER" id="PTHR33973:SF4">
    <property type="entry name" value="OS07G0153300 PROTEIN"/>
    <property type="match status" value="1"/>
</dbReference>
<proteinExistence type="predicted"/>
<dbReference type="KEGG" id="tvi:Thivi_4126"/>